<keyword evidence="1" id="KW-0732">Signal</keyword>
<dbReference type="VEuPathDB" id="MicrosporidiaDB:ECANGB1_2621"/>
<reference evidence="2 3" key="1">
    <citation type="journal article" date="2017" name="Environ. Microbiol.">
        <title>Decay of the glycolytic pathway and adaptation to intranuclear parasitism within Enterocytozoonidae microsporidia.</title>
        <authorList>
            <person name="Wiredu Boakye D."/>
            <person name="Jaroenlak P."/>
            <person name="Prachumwat A."/>
            <person name="Williams T.A."/>
            <person name="Bateman K.S."/>
            <person name="Itsathitphaisarn O."/>
            <person name="Sritunyalucksana K."/>
            <person name="Paszkiewicz K.H."/>
            <person name="Moore K.A."/>
            <person name="Stentiford G.D."/>
            <person name="Williams B.A."/>
        </authorList>
    </citation>
    <scope>NUCLEOTIDE SEQUENCE [LARGE SCALE GENOMIC DNA]</scope>
    <source>
        <strain evidence="2 3">GB1</strain>
    </source>
</reference>
<name>A0A1Y1S9J6_9MICR</name>
<evidence type="ECO:0000313" key="2">
    <source>
        <dbReference type="EMBL" id="ORD95135.1"/>
    </source>
</evidence>
<organism evidence="2 3">
    <name type="scientific">Enterospora canceri</name>
    <dbReference type="NCBI Taxonomy" id="1081671"/>
    <lineage>
        <taxon>Eukaryota</taxon>
        <taxon>Fungi</taxon>
        <taxon>Fungi incertae sedis</taxon>
        <taxon>Microsporidia</taxon>
        <taxon>Enterocytozoonidae</taxon>
        <taxon>Enterospora</taxon>
    </lineage>
</organism>
<evidence type="ECO:0000256" key="1">
    <source>
        <dbReference type="SAM" id="SignalP"/>
    </source>
</evidence>
<comment type="caution">
    <text evidence="2">The sequence shown here is derived from an EMBL/GenBank/DDBJ whole genome shotgun (WGS) entry which is preliminary data.</text>
</comment>
<dbReference type="Proteomes" id="UP000192639">
    <property type="component" value="Unassembled WGS sequence"/>
</dbReference>
<gene>
    <name evidence="2" type="ORF">ECANGB1_2621</name>
</gene>
<sequence>MRANVPELILFNFLLKMRLLQWGRMAVSSWNESAILSKELRVVRVPLKKTLLTSPL</sequence>
<evidence type="ECO:0000313" key="3">
    <source>
        <dbReference type="Proteomes" id="UP000192639"/>
    </source>
</evidence>
<keyword evidence="3" id="KW-1185">Reference proteome</keyword>
<dbReference type="AlphaFoldDB" id="A0A1Y1S9J6"/>
<feature type="chain" id="PRO_5013276826" evidence="1">
    <location>
        <begin position="23"/>
        <end position="56"/>
    </location>
</feature>
<protein>
    <submittedName>
        <fullName evidence="2">Uncharacterized protein</fullName>
    </submittedName>
</protein>
<feature type="signal peptide" evidence="1">
    <location>
        <begin position="1"/>
        <end position="22"/>
    </location>
</feature>
<accession>A0A1Y1S9J6</accession>
<dbReference type="EMBL" id="LWDP01000002">
    <property type="protein sequence ID" value="ORD95135.1"/>
    <property type="molecule type" value="Genomic_DNA"/>
</dbReference>
<proteinExistence type="predicted"/>